<evidence type="ECO:0000313" key="4">
    <source>
        <dbReference type="Proteomes" id="UP000254424"/>
    </source>
</evidence>
<dbReference type="GeneID" id="93071936"/>
<sequence>MKQDNDIPDKIMERIRKLIRLKESTTSEGEANNAAILVNRLLREYNLSLLDLNDRQPEEKFQIKTSGRLSFKDTFGSYWKRDLLRVLCQYNYCRLLIYQGTTDMIIVGTEENVATVSILYDYLRSAFRRLANKRHLEYVSSKRGYYRTGKYKKKYIRSYLEGVSPGLREQFEAMHDIPTETVRDTALVLCHSALIDKYLEKIRTCKKVLARNTQTDYSAYYSGMGDGRSISLNRQIKGGCL</sequence>
<dbReference type="Proteomes" id="UP000254424">
    <property type="component" value="Unassembled WGS sequence"/>
</dbReference>
<feature type="domain" description="DUF7168" evidence="2">
    <location>
        <begin position="76"/>
        <end position="176"/>
    </location>
</feature>
<evidence type="ECO:0000259" key="2">
    <source>
        <dbReference type="Pfam" id="PF23771"/>
    </source>
</evidence>
<dbReference type="OrthoDB" id="1047230at2"/>
<dbReference type="RefSeq" id="WP_039953039.1">
    <property type="nucleotide sequence ID" value="NZ_CABKNQ010000020.1"/>
</dbReference>
<evidence type="ECO:0000259" key="1">
    <source>
        <dbReference type="Pfam" id="PF10979"/>
    </source>
</evidence>
<reference evidence="3 4" key="1">
    <citation type="submission" date="2018-06" db="EMBL/GenBank/DDBJ databases">
        <authorList>
            <consortium name="Pathogen Informatics"/>
            <person name="Doyle S."/>
        </authorList>
    </citation>
    <scope>NUCLEOTIDE SEQUENCE [LARGE SCALE GENOMIC DNA]</scope>
    <source>
        <strain evidence="3 4">NCTC11155</strain>
    </source>
</reference>
<dbReference type="EMBL" id="UFSX01000002">
    <property type="protein sequence ID" value="SUV43929.1"/>
    <property type="molecule type" value="Genomic_DNA"/>
</dbReference>
<organism evidence="3 4">
    <name type="scientific">Bacteroides eggerthii</name>
    <dbReference type="NCBI Taxonomy" id="28111"/>
    <lineage>
        <taxon>Bacteria</taxon>
        <taxon>Pseudomonadati</taxon>
        <taxon>Bacteroidota</taxon>
        <taxon>Bacteroidia</taxon>
        <taxon>Bacteroidales</taxon>
        <taxon>Bacteroidaceae</taxon>
        <taxon>Bacteroides</taxon>
    </lineage>
</organism>
<name>A0A380ZAA2_9BACE</name>
<protein>
    <submittedName>
        <fullName evidence="3">Protein of uncharacterized function (DUF2786)</fullName>
    </submittedName>
</protein>
<gene>
    <name evidence="3" type="ORF">NCTC11155_03338</name>
</gene>
<dbReference type="AlphaFoldDB" id="A0A380ZAA2"/>
<feature type="domain" description="DUF2786" evidence="1">
    <location>
        <begin position="10"/>
        <end position="48"/>
    </location>
</feature>
<dbReference type="STRING" id="483216.BACEGG_00547"/>
<dbReference type="Pfam" id="PF10979">
    <property type="entry name" value="DUF2786"/>
    <property type="match status" value="1"/>
</dbReference>
<evidence type="ECO:0000313" key="3">
    <source>
        <dbReference type="EMBL" id="SUV43929.1"/>
    </source>
</evidence>
<dbReference type="InterPro" id="IPR055592">
    <property type="entry name" value="DUF7168"/>
</dbReference>
<proteinExistence type="predicted"/>
<accession>A0A380ZAA2</accession>
<dbReference type="Pfam" id="PF23771">
    <property type="entry name" value="DUF7168"/>
    <property type="match status" value="1"/>
</dbReference>
<dbReference type="InterPro" id="IPR024498">
    <property type="entry name" value="DUF2786"/>
</dbReference>